<dbReference type="InterPro" id="IPR028098">
    <property type="entry name" value="Glyco_trans_4-like_N"/>
</dbReference>
<proteinExistence type="predicted"/>
<dbReference type="KEGG" id="mten:GWK48_02700"/>
<dbReference type="RefSeq" id="WP_174629349.1">
    <property type="nucleotide sequence ID" value="NZ_CP049074.1"/>
</dbReference>
<evidence type="ECO:0000256" key="1">
    <source>
        <dbReference type="ARBA" id="ARBA00022679"/>
    </source>
</evidence>
<dbReference type="Proteomes" id="UP000509301">
    <property type="component" value="Chromosome"/>
</dbReference>
<sequence length="346" mass="39693">MDLLFVNHRDIYHPHAGGAEEVLFHVTTRLSKTNEVTWLTERVKGRSDEEEIDGVRVLRRGTRISLHLLSLLEARRHEVVVDSVAHAVPFFSYLVNERSVALVHHVHQDVLKFEVDPITRLAISSLEKNLKNYSHVIAVSHATKRDLVKKIKVEEDKIKVIHNGVDHVKYRPGKKSSSPLVLWVGRMKRYKNPLDSVEIFKRLNKKAEMVVVGEGDLENEFRRAAEPLGVKYLGRVSEQKKIELYQRAWVVLSTSFIEGWGMTIVEANACGTPALAYNVGSMPEIIKEGKNGFLIDYKDYVKASKTLEYMLEEDVMLSLSKSSLEESMNYDWDRTANEYETYLRSI</sequence>
<dbReference type="Pfam" id="PF13439">
    <property type="entry name" value="Glyco_transf_4"/>
    <property type="match status" value="1"/>
</dbReference>
<dbReference type="GO" id="GO:0016757">
    <property type="term" value="F:glycosyltransferase activity"/>
    <property type="evidence" value="ECO:0007669"/>
    <property type="project" value="InterPro"/>
</dbReference>
<dbReference type="CDD" id="cd03801">
    <property type="entry name" value="GT4_PimA-like"/>
    <property type="match status" value="1"/>
</dbReference>
<dbReference type="PANTHER" id="PTHR46401">
    <property type="entry name" value="GLYCOSYLTRANSFERASE WBBK-RELATED"/>
    <property type="match status" value="1"/>
</dbReference>
<dbReference type="Pfam" id="PF00534">
    <property type="entry name" value="Glycos_transf_1"/>
    <property type="match status" value="1"/>
</dbReference>
<dbReference type="SUPFAM" id="SSF53756">
    <property type="entry name" value="UDP-Glycosyltransferase/glycogen phosphorylase"/>
    <property type="match status" value="1"/>
</dbReference>
<reference evidence="4 5" key="1">
    <citation type="submission" date="2020-02" db="EMBL/GenBank/DDBJ databases">
        <title>Comparative genome analysis reveals the metabolism and evolution of the thermophilic archaeal genus Metallosphaera.</title>
        <authorList>
            <person name="Jiang C."/>
        </authorList>
    </citation>
    <scope>NUCLEOTIDE SEQUENCE [LARGE SCALE GENOMIC DNA]</scope>
    <source>
        <strain evidence="4 5">Ric-A</strain>
    </source>
</reference>
<gene>
    <name evidence="4" type="ORF">GWK48_02700</name>
</gene>
<dbReference type="InterPro" id="IPR001296">
    <property type="entry name" value="Glyco_trans_1"/>
</dbReference>
<dbReference type="PANTHER" id="PTHR46401:SF2">
    <property type="entry name" value="GLYCOSYLTRANSFERASE WBBK-RELATED"/>
    <property type="match status" value="1"/>
</dbReference>
<dbReference type="AlphaFoldDB" id="A0A6N0NTK2"/>
<dbReference type="OrthoDB" id="132546at2157"/>
<feature type="domain" description="Glycosyl transferase family 1" evidence="2">
    <location>
        <begin position="173"/>
        <end position="314"/>
    </location>
</feature>
<keyword evidence="5" id="KW-1185">Reference proteome</keyword>
<dbReference type="Gene3D" id="3.40.50.2000">
    <property type="entry name" value="Glycogen Phosphorylase B"/>
    <property type="match status" value="2"/>
</dbReference>
<accession>A0A6N0NTK2</accession>
<evidence type="ECO:0000259" key="3">
    <source>
        <dbReference type="Pfam" id="PF13439"/>
    </source>
</evidence>
<organism evidence="4 5">
    <name type="scientific">Metallosphaera tengchongensis</name>
    <dbReference type="NCBI Taxonomy" id="1532350"/>
    <lineage>
        <taxon>Archaea</taxon>
        <taxon>Thermoproteota</taxon>
        <taxon>Thermoprotei</taxon>
        <taxon>Sulfolobales</taxon>
        <taxon>Sulfolobaceae</taxon>
        <taxon>Metallosphaera</taxon>
    </lineage>
</organism>
<protein>
    <submittedName>
        <fullName evidence="4">Glycosyltransferase family 4 protein</fullName>
    </submittedName>
</protein>
<dbReference type="GeneID" id="55640822"/>
<dbReference type="EMBL" id="CP049074">
    <property type="protein sequence ID" value="QKQ99446.1"/>
    <property type="molecule type" value="Genomic_DNA"/>
</dbReference>
<keyword evidence="1 4" id="KW-0808">Transferase</keyword>
<evidence type="ECO:0000313" key="5">
    <source>
        <dbReference type="Proteomes" id="UP000509301"/>
    </source>
</evidence>
<evidence type="ECO:0000259" key="2">
    <source>
        <dbReference type="Pfam" id="PF00534"/>
    </source>
</evidence>
<evidence type="ECO:0000313" key="4">
    <source>
        <dbReference type="EMBL" id="QKQ99446.1"/>
    </source>
</evidence>
<name>A0A6N0NTK2_9CREN</name>
<feature type="domain" description="Glycosyltransferase subfamily 4-like N-terminal" evidence="3">
    <location>
        <begin position="17"/>
        <end position="167"/>
    </location>
</feature>